<dbReference type="EMBL" id="CP119316">
    <property type="protein sequence ID" value="WEK48362.1"/>
    <property type="molecule type" value="Genomic_DNA"/>
</dbReference>
<dbReference type="GO" id="GO:0016887">
    <property type="term" value="F:ATP hydrolysis activity"/>
    <property type="evidence" value="ECO:0007669"/>
    <property type="project" value="InterPro"/>
</dbReference>
<dbReference type="InterPro" id="IPR003593">
    <property type="entry name" value="AAA+_ATPase"/>
</dbReference>
<evidence type="ECO:0000313" key="2">
    <source>
        <dbReference type="EMBL" id="WEK48362.1"/>
    </source>
</evidence>
<dbReference type="PANTHER" id="PTHR23077">
    <property type="entry name" value="AAA-FAMILY ATPASE"/>
    <property type="match status" value="1"/>
</dbReference>
<feature type="domain" description="AAA+ ATPase" evidence="1">
    <location>
        <begin position="36"/>
        <end position="148"/>
    </location>
</feature>
<dbReference type="InterPro" id="IPR050168">
    <property type="entry name" value="AAA_ATPase_domain"/>
</dbReference>
<organism evidence="2 3">
    <name type="scientific">Candidatus Andeanibacterium colombiense</name>
    <dbReference type="NCBI Taxonomy" id="3121345"/>
    <lineage>
        <taxon>Bacteria</taxon>
        <taxon>Pseudomonadati</taxon>
        <taxon>Pseudomonadota</taxon>
        <taxon>Alphaproteobacteria</taxon>
        <taxon>Sphingomonadales</taxon>
        <taxon>Sphingomonadaceae</taxon>
        <taxon>Candidatus Andeanibacterium</taxon>
    </lineage>
</organism>
<evidence type="ECO:0000313" key="3">
    <source>
        <dbReference type="Proteomes" id="UP001218362"/>
    </source>
</evidence>
<sequence>MLMTRENTPVQGANSLYSLTPSQKRAYEHALATIAGAAITVIKGDVGSGKSLVVSHLQSQLGGSVYSLDQVVNEITKRGAGNAVETLVDFVVKAFSHDDLVFVEDVTMFDGLGGDAFVDRPRYLPHVMAAVYEKIMAAGVKLVIATADRLSSNNETKAAVVEMDGLAAEDYLAIIQNRATALAPNFDSDKVSRTYRKLTAYQISAAMNLLKEKDILQPSAEQFIETMDQIKARSNLVVDDVEDVSLDSLVGIDAITRELMRTIVIPMTQPELARELGLRPARGILLHGEPGTGKTTIGRALARQMKGKFFIMDGSVKPENADKLLAAAEASSPAVFFIDDADVIFKNGENSGFARKLLTKLDGLESESIGNVCIIMTAMDVADMPPAIVRSGRVEVWLHMELPDAQKRTDIIRYYAQSLPDDLKAFDEQALVNATEGFVPADLRGLVGDARGHIAFDRHKQREVKTFEEYLLRAADEIQDRKAMLSDLAGKPRAKRAKLPRVLAPPPCTEGNCD</sequence>
<dbReference type="Pfam" id="PF00004">
    <property type="entry name" value="AAA"/>
    <property type="match status" value="1"/>
</dbReference>
<dbReference type="SMART" id="SM00382">
    <property type="entry name" value="AAA"/>
    <property type="match status" value="2"/>
</dbReference>
<evidence type="ECO:0000259" key="1">
    <source>
        <dbReference type="SMART" id="SM00382"/>
    </source>
</evidence>
<feature type="domain" description="AAA+ ATPase" evidence="1">
    <location>
        <begin position="280"/>
        <end position="401"/>
    </location>
</feature>
<keyword evidence="2" id="KW-0547">Nucleotide-binding</keyword>
<dbReference type="GO" id="GO:0005524">
    <property type="term" value="F:ATP binding"/>
    <property type="evidence" value="ECO:0007669"/>
    <property type="project" value="UniProtKB-KW"/>
</dbReference>
<keyword evidence="2" id="KW-0067">ATP-binding</keyword>
<dbReference type="AlphaFoldDB" id="A0AAJ5XBD0"/>
<dbReference type="SUPFAM" id="SSF52540">
    <property type="entry name" value="P-loop containing nucleoside triphosphate hydrolases"/>
    <property type="match status" value="2"/>
</dbReference>
<protein>
    <submittedName>
        <fullName evidence="2">ATP-binding protein</fullName>
    </submittedName>
</protein>
<dbReference type="InterPro" id="IPR027417">
    <property type="entry name" value="P-loop_NTPase"/>
</dbReference>
<name>A0AAJ5XBD0_9SPHN</name>
<dbReference type="CDD" id="cd19481">
    <property type="entry name" value="RecA-like_protease"/>
    <property type="match status" value="1"/>
</dbReference>
<dbReference type="KEGG" id="acob:P0Y56_08730"/>
<dbReference type="Gene3D" id="3.40.50.300">
    <property type="entry name" value="P-loop containing nucleotide triphosphate hydrolases"/>
    <property type="match status" value="2"/>
</dbReference>
<gene>
    <name evidence="2" type="ORF">P0Y56_08730</name>
</gene>
<dbReference type="InterPro" id="IPR003959">
    <property type="entry name" value="ATPase_AAA_core"/>
</dbReference>
<accession>A0AAJ5XBD0</accession>
<reference evidence="2" key="1">
    <citation type="submission" date="2023-03" db="EMBL/GenBank/DDBJ databases">
        <title>Andean soil-derived lignocellulolytic bacterial consortium as a source of novel taxa and putative plastic-active enzymes.</title>
        <authorList>
            <person name="Diaz-Garcia L."/>
            <person name="Chuvochina M."/>
            <person name="Feuerriegel G."/>
            <person name="Bunk B."/>
            <person name="Sproer C."/>
            <person name="Streit W.R."/>
            <person name="Rodriguez L.M."/>
            <person name="Overmann J."/>
            <person name="Jimenez D.J."/>
        </authorList>
    </citation>
    <scope>NUCLEOTIDE SEQUENCE</scope>
    <source>
        <strain evidence="2">MAG 26</strain>
    </source>
</reference>
<proteinExistence type="predicted"/>
<dbReference type="Proteomes" id="UP001218362">
    <property type="component" value="Chromosome"/>
</dbReference>
<dbReference type="Gene3D" id="1.10.8.60">
    <property type="match status" value="1"/>
</dbReference>